<dbReference type="AlphaFoldDB" id="H5XQU5"/>
<proteinExistence type="predicted"/>
<gene>
    <name evidence="2" type="ORF">SaccyDRAFT_2308</name>
</gene>
<organism evidence="2 3">
    <name type="scientific">Saccharomonospora cyanea NA-134</name>
    <dbReference type="NCBI Taxonomy" id="882082"/>
    <lineage>
        <taxon>Bacteria</taxon>
        <taxon>Bacillati</taxon>
        <taxon>Actinomycetota</taxon>
        <taxon>Actinomycetes</taxon>
        <taxon>Pseudonocardiales</taxon>
        <taxon>Pseudonocardiaceae</taxon>
        <taxon>Saccharomonospora</taxon>
    </lineage>
</organism>
<evidence type="ECO:0000256" key="1">
    <source>
        <dbReference type="SAM" id="MobiDB-lite"/>
    </source>
</evidence>
<accession>H5XQU5</accession>
<name>H5XQU5_9PSEU</name>
<evidence type="ECO:0000313" key="3">
    <source>
        <dbReference type="Proteomes" id="UP000002791"/>
    </source>
</evidence>
<keyword evidence="3" id="KW-1185">Reference proteome</keyword>
<dbReference type="HOGENOM" id="CLU_1863725_0_0_11"/>
<dbReference type="STRING" id="882082.SaccyDRAFT_2308"/>
<dbReference type="OrthoDB" id="3700158at2"/>
<feature type="region of interest" description="Disordered" evidence="1">
    <location>
        <begin position="106"/>
        <end position="135"/>
    </location>
</feature>
<dbReference type="EMBL" id="CM001440">
    <property type="protein sequence ID" value="EHR61185.1"/>
    <property type="molecule type" value="Genomic_DNA"/>
</dbReference>
<sequence length="135" mass="14659">MTFYDKARLDELVADVDAKLAGVDLAASEASRVQSRSPGLSERDLAAIERHAESARAPRELKELVSRIKEGELSWSDITSGRALDDEGVQAAMAASLPDLARAHQELREGQDPDSIIEAARGDDEEGGSIMRRGW</sequence>
<dbReference type="RefSeq" id="WP_005456261.1">
    <property type="nucleotide sequence ID" value="NZ_CM001440.1"/>
</dbReference>
<evidence type="ECO:0000313" key="2">
    <source>
        <dbReference type="EMBL" id="EHR61185.1"/>
    </source>
</evidence>
<reference evidence="2 3" key="1">
    <citation type="submission" date="2011-11" db="EMBL/GenBank/DDBJ databases">
        <title>The Noncontiguous Finished sequence of Saccharomonospora cyanea NA-134.</title>
        <authorList>
            <consortium name="US DOE Joint Genome Institute"/>
            <person name="Lucas S."/>
            <person name="Han J."/>
            <person name="Lapidus A."/>
            <person name="Cheng J.-F."/>
            <person name="Goodwin L."/>
            <person name="Pitluck S."/>
            <person name="Peters L."/>
            <person name="Ovchinnikova G."/>
            <person name="Lu M."/>
            <person name="Detter J.C."/>
            <person name="Han C."/>
            <person name="Tapia R."/>
            <person name="Land M."/>
            <person name="Hauser L."/>
            <person name="Kyrpides N."/>
            <person name="Ivanova N."/>
            <person name="Pagani I."/>
            <person name="Brambilla E.-M."/>
            <person name="Klenk H.-P."/>
            <person name="Woyke T."/>
        </authorList>
    </citation>
    <scope>NUCLEOTIDE SEQUENCE [LARGE SCALE GENOMIC DNA]</scope>
    <source>
        <strain evidence="2 3">NA-134</strain>
    </source>
</reference>
<dbReference type="eggNOG" id="ENOG5031ITE">
    <property type="taxonomic scope" value="Bacteria"/>
</dbReference>
<protein>
    <submittedName>
        <fullName evidence="2">Uncharacterized protein</fullName>
    </submittedName>
</protein>
<dbReference type="Proteomes" id="UP000002791">
    <property type="component" value="Chromosome"/>
</dbReference>